<protein>
    <submittedName>
        <fullName evidence="2">Glycosyltransferase involved in cell wall bisynthesis</fullName>
    </submittedName>
</protein>
<organism evidence="2 3">
    <name type="scientific">Kaistella chaponensis</name>
    <dbReference type="NCBI Taxonomy" id="713588"/>
    <lineage>
        <taxon>Bacteria</taxon>
        <taxon>Pseudomonadati</taxon>
        <taxon>Bacteroidota</taxon>
        <taxon>Flavobacteriia</taxon>
        <taxon>Flavobacteriales</taxon>
        <taxon>Weeksellaceae</taxon>
        <taxon>Chryseobacterium group</taxon>
        <taxon>Kaistella</taxon>
    </lineage>
</organism>
<dbReference type="RefSeq" id="WP_076387247.1">
    <property type="nucleotide sequence ID" value="NZ_FTOI01000008.1"/>
</dbReference>
<feature type="domain" description="Glycosyltransferase 2-like" evidence="1">
    <location>
        <begin position="4"/>
        <end position="165"/>
    </location>
</feature>
<dbReference type="AlphaFoldDB" id="A0A1N7MCZ9"/>
<name>A0A1N7MCZ9_9FLAO</name>
<evidence type="ECO:0000313" key="3">
    <source>
        <dbReference type="Proteomes" id="UP000185839"/>
    </source>
</evidence>
<dbReference type="STRING" id="713588.SAMN05421789_10874"/>
<proteinExistence type="predicted"/>
<dbReference type="SUPFAM" id="SSF53448">
    <property type="entry name" value="Nucleotide-diphospho-sugar transferases"/>
    <property type="match status" value="1"/>
</dbReference>
<dbReference type="Proteomes" id="UP000185839">
    <property type="component" value="Unassembled WGS sequence"/>
</dbReference>
<keyword evidence="2" id="KW-0808">Transferase</keyword>
<sequence length="280" mass="32393">MTFSILIANYNNGKYFEDCYKSILLQNYENWEAVIVDDASTDNSIEIIKQLIHNDSRFLLFENSNNEGVGFTKAKLIDLANGEICGYLDPDDTLGSNALQASINTFTENKKVVLTYSRLVKCDENLNPISEFKSAMQVPNGDACFFNCPIQIAPFVAFKKSVYEQCEKMNPEFRIAEDQDLYYKMYEKGNVKYIDQADYFYRSHQGGISQNENKQSSYEYWAKVIFSAMKRRNLKTINGKNIPEKFTNSEEIFSLLAYQNSISYRIKKKLKILFQSLFHS</sequence>
<evidence type="ECO:0000259" key="1">
    <source>
        <dbReference type="Pfam" id="PF00535"/>
    </source>
</evidence>
<dbReference type="Pfam" id="PF00535">
    <property type="entry name" value="Glycos_transf_2"/>
    <property type="match status" value="1"/>
</dbReference>
<keyword evidence="3" id="KW-1185">Reference proteome</keyword>
<dbReference type="OrthoDB" id="635429at2"/>
<dbReference type="Gene3D" id="3.90.550.10">
    <property type="entry name" value="Spore Coat Polysaccharide Biosynthesis Protein SpsA, Chain A"/>
    <property type="match status" value="1"/>
</dbReference>
<dbReference type="InterPro" id="IPR001173">
    <property type="entry name" value="Glyco_trans_2-like"/>
</dbReference>
<dbReference type="InterPro" id="IPR029044">
    <property type="entry name" value="Nucleotide-diphossugar_trans"/>
</dbReference>
<reference evidence="3" key="1">
    <citation type="submission" date="2017-01" db="EMBL/GenBank/DDBJ databases">
        <authorList>
            <person name="Varghese N."/>
            <person name="Submissions S."/>
        </authorList>
    </citation>
    <scope>NUCLEOTIDE SEQUENCE [LARGE SCALE GENOMIC DNA]</scope>
    <source>
        <strain evidence="3">DSM 23145</strain>
    </source>
</reference>
<dbReference type="EMBL" id="FTOI01000008">
    <property type="protein sequence ID" value="SIS83861.1"/>
    <property type="molecule type" value="Genomic_DNA"/>
</dbReference>
<dbReference type="GO" id="GO:0016758">
    <property type="term" value="F:hexosyltransferase activity"/>
    <property type="evidence" value="ECO:0007669"/>
    <property type="project" value="UniProtKB-ARBA"/>
</dbReference>
<dbReference type="PANTHER" id="PTHR22916">
    <property type="entry name" value="GLYCOSYLTRANSFERASE"/>
    <property type="match status" value="1"/>
</dbReference>
<gene>
    <name evidence="2" type="ORF">SAMN05421789_10874</name>
</gene>
<dbReference type="PANTHER" id="PTHR22916:SF3">
    <property type="entry name" value="UDP-GLCNAC:BETAGAL BETA-1,3-N-ACETYLGLUCOSAMINYLTRANSFERASE-LIKE PROTEIN 1"/>
    <property type="match status" value="1"/>
</dbReference>
<evidence type="ECO:0000313" key="2">
    <source>
        <dbReference type="EMBL" id="SIS83861.1"/>
    </source>
</evidence>
<accession>A0A1N7MCZ9</accession>